<dbReference type="RefSeq" id="WP_013700493.1">
    <property type="nucleotide sequence ID" value="NC_015385.1"/>
</dbReference>
<accession>F2NWY3</accession>
<dbReference type="PROSITE" id="PS50943">
    <property type="entry name" value="HTH_CROC1"/>
    <property type="match status" value="1"/>
</dbReference>
<reference evidence="2 3" key="1">
    <citation type="journal article" date="2011" name="Stand. Genomic Sci.">
        <title>Complete genome sequence of Treponema succinifaciens type strain (6091).</title>
        <authorList>
            <person name="Han C."/>
            <person name="Gronow S."/>
            <person name="Teshima H."/>
            <person name="Lapidus A."/>
            <person name="Nolan M."/>
            <person name="Lucas S."/>
            <person name="Hammon N."/>
            <person name="Deshpande S."/>
            <person name="Cheng J.F."/>
            <person name="Zeytun A."/>
            <person name="Tapia R."/>
            <person name="Goodwin L."/>
            <person name="Pitluck S."/>
            <person name="Liolios K."/>
            <person name="Pagani I."/>
            <person name="Ivanova N."/>
            <person name="Mavromatis K."/>
            <person name="Mikhailova N."/>
            <person name="Huntemann M."/>
            <person name="Pati A."/>
            <person name="Chen A."/>
            <person name="Palaniappan K."/>
            <person name="Land M."/>
            <person name="Hauser L."/>
            <person name="Brambilla E.M."/>
            <person name="Rohde M."/>
            <person name="Goker M."/>
            <person name="Woyke T."/>
            <person name="Bristow J."/>
            <person name="Eisen J.A."/>
            <person name="Markowitz V."/>
            <person name="Hugenholtz P."/>
            <person name="Kyrpides N.C."/>
            <person name="Klenk H.P."/>
            <person name="Detter J.C."/>
        </authorList>
    </citation>
    <scope>NUCLEOTIDE SEQUENCE [LARGE SCALE GENOMIC DNA]</scope>
    <source>
        <strain evidence="3">ATCC 33096 / DSM 2489 / 6091</strain>
    </source>
</reference>
<dbReference type="CDD" id="cd00093">
    <property type="entry name" value="HTH_XRE"/>
    <property type="match status" value="1"/>
</dbReference>
<dbReference type="Pfam" id="PF01381">
    <property type="entry name" value="HTH_3"/>
    <property type="match status" value="1"/>
</dbReference>
<keyword evidence="3" id="KW-1185">Reference proteome</keyword>
<dbReference type="HOGENOM" id="CLU_066192_47_3_12"/>
<dbReference type="STRING" id="869209.Tresu_0219"/>
<feature type="domain" description="HTH cro/C1-type" evidence="1">
    <location>
        <begin position="13"/>
        <end position="67"/>
    </location>
</feature>
<dbReference type="eggNOG" id="COG1396">
    <property type="taxonomic scope" value="Bacteria"/>
</dbReference>
<sequence>MIINSISDISEAVKKRRKSLGITQSECAVMCNVGNRFFSELENGKETLHIGKVINCLQILGINISLTNREDNE</sequence>
<protein>
    <submittedName>
        <fullName evidence="2">Transcriptional regulator, XRE family</fullName>
    </submittedName>
</protein>
<gene>
    <name evidence="2" type="ordered locus">Tresu_0219</name>
</gene>
<reference evidence="3" key="2">
    <citation type="submission" date="2011-04" db="EMBL/GenBank/DDBJ databases">
        <title>The complete genome of chromosome of Treponema succinifaciens DSM 2489.</title>
        <authorList>
            <person name="Lucas S."/>
            <person name="Copeland A."/>
            <person name="Lapidus A."/>
            <person name="Bruce D."/>
            <person name="Goodwin L."/>
            <person name="Pitluck S."/>
            <person name="Peters L."/>
            <person name="Kyrpides N."/>
            <person name="Mavromatis K."/>
            <person name="Ivanova N."/>
            <person name="Ovchinnikova G."/>
            <person name="Teshima H."/>
            <person name="Detter J.C."/>
            <person name="Tapia R."/>
            <person name="Han C."/>
            <person name="Land M."/>
            <person name="Hauser L."/>
            <person name="Markowitz V."/>
            <person name="Cheng J.-F."/>
            <person name="Hugenholtz P."/>
            <person name="Woyke T."/>
            <person name="Wu D."/>
            <person name="Gronow S."/>
            <person name="Wellnitz S."/>
            <person name="Brambilla E."/>
            <person name="Klenk H.-P."/>
            <person name="Eisen J.A."/>
        </authorList>
    </citation>
    <scope>NUCLEOTIDE SEQUENCE [LARGE SCALE GENOMIC DNA]</scope>
    <source>
        <strain evidence="3">ATCC 33096 / DSM 2489 / 6091</strain>
    </source>
</reference>
<dbReference type="GO" id="GO:0003677">
    <property type="term" value="F:DNA binding"/>
    <property type="evidence" value="ECO:0007669"/>
    <property type="project" value="InterPro"/>
</dbReference>
<dbReference type="KEGG" id="tsu:Tresu_0219"/>
<dbReference type="OrthoDB" id="9814553at2"/>
<evidence type="ECO:0000259" key="1">
    <source>
        <dbReference type="PROSITE" id="PS50943"/>
    </source>
</evidence>
<dbReference type="Proteomes" id="UP000006852">
    <property type="component" value="Chromosome"/>
</dbReference>
<proteinExistence type="predicted"/>
<name>F2NWY3_TRES6</name>
<dbReference type="GeneID" id="302997458"/>
<dbReference type="InterPro" id="IPR001387">
    <property type="entry name" value="Cro/C1-type_HTH"/>
</dbReference>
<dbReference type="InterPro" id="IPR010982">
    <property type="entry name" value="Lambda_DNA-bd_dom_sf"/>
</dbReference>
<evidence type="ECO:0000313" key="3">
    <source>
        <dbReference type="Proteomes" id="UP000006852"/>
    </source>
</evidence>
<evidence type="ECO:0000313" key="2">
    <source>
        <dbReference type="EMBL" id="AEB13182.1"/>
    </source>
</evidence>
<dbReference type="EMBL" id="CP002631">
    <property type="protein sequence ID" value="AEB13182.1"/>
    <property type="molecule type" value="Genomic_DNA"/>
</dbReference>
<dbReference type="AlphaFoldDB" id="F2NWY3"/>
<dbReference type="Gene3D" id="1.10.260.40">
    <property type="entry name" value="lambda repressor-like DNA-binding domains"/>
    <property type="match status" value="1"/>
</dbReference>
<organism evidence="2 3">
    <name type="scientific">Treponema succinifaciens (strain ATCC 33096 / DSM 2489 / 6091)</name>
    <dbReference type="NCBI Taxonomy" id="869209"/>
    <lineage>
        <taxon>Bacteria</taxon>
        <taxon>Pseudomonadati</taxon>
        <taxon>Spirochaetota</taxon>
        <taxon>Spirochaetia</taxon>
        <taxon>Spirochaetales</taxon>
        <taxon>Treponemataceae</taxon>
        <taxon>Treponema</taxon>
    </lineage>
</organism>
<dbReference type="SUPFAM" id="SSF47413">
    <property type="entry name" value="lambda repressor-like DNA-binding domains"/>
    <property type="match status" value="1"/>
</dbReference>